<gene>
    <name evidence="2" type="ORF">CBER1_02215</name>
</gene>
<dbReference type="EMBL" id="PNEN01001800">
    <property type="protein sequence ID" value="PPJ49620.1"/>
    <property type="molecule type" value="Genomic_DNA"/>
</dbReference>
<proteinExistence type="predicted"/>
<reference evidence="3" key="1">
    <citation type="journal article" date="2017" name="bioRxiv">
        <title>Conservation of a gene cluster reveals novel cercosporin biosynthetic mechanisms and extends production to the genus Colletotrichum.</title>
        <authorList>
            <person name="de Jonge R."/>
            <person name="Ebert M.K."/>
            <person name="Huitt-Roehl C.R."/>
            <person name="Pal P."/>
            <person name="Suttle J.C."/>
            <person name="Spanner R.E."/>
            <person name="Neubauer J.D."/>
            <person name="Jurick W.M.II."/>
            <person name="Stott K.A."/>
            <person name="Secor G.A."/>
            <person name="Thomma B.P.H.J."/>
            <person name="Van de Peer Y."/>
            <person name="Townsend C.A."/>
            <person name="Bolton M.D."/>
        </authorList>
    </citation>
    <scope>NUCLEOTIDE SEQUENCE [LARGE SCALE GENOMIC DNA]</scope>
    <source>
        <strain evidence="3">CBS538.71</strain>
    </source>
</reference>
<evidence type="ECO:0000256" key="1">
    <source>
        <dbReference type="SAM" id="SignalP"/>
    </source>
</evidence>
<sequence>MHFTSLITGAVLLLSTAVSAAPAAAPAELSARNADAEPYVPTSEDLFDLFGEPVDEEKRDVEDGPFYVVDKRDPVAPGPAGQKLERIITGPLKLFGKVAKLFGGRRGRGEEKREARGRGPSMGAGLNKLMKPIGWLEKIVSKIPGVGRGEEKREARGRGPSMNAGIGKLFKPIEWLGKIVSKIPGVGRGEEKREARGGGPSMGAGIGKLFKPIEWLGKIVSKIPGVGRGEKRDVEIVPVFVSEEPASVDEKRAVSFQA</sequence>
<organism evidence="2 3">
    <name type="scientific">Cercospora berteroae</name>
    <dbReference type="NCBI Taxonomy" id="357750"/>
    <lineage>
        <taxon>Eukaryota</taxon>
        <taxon>Fungi</taxon>
        <taxon>Dikarya</taxon>
        <taxon>Ascomycota</taxon>
        <taxon>Pezizomycotina</taxon>
        <taxon>Dothideomycetes</taxon>
        <taxon>Dothideomycetidae</taxon>
        <taxon>Mycosphaerellales</taxon>
        <taxon>Mycosphaerellaceae</taxon>
        <taxon>Cercospora</taxon>
    </lineage>
</organism>
<feature type="chain" id="PRO_5015473691" evidence="1">
    <location>
        <begin position="21"/>
        <end position="258"/>
    </location>
</feature>
<evidence type="ECO:0000313" key="3">
    <source>
        <dbReference type="Proteomes" id="UP000237631"/>
    </source>
</evidence>
<comment type="caution">
    <text evidence="2">The sequence shown here is derived from an EMBL/GenBank/DDBJ whole genome shotgun (WGS) entry which is preliminary data.</text>
</comment>
<accession>A0A2S6BQ92</accession>
<protein>
    <submittedName>
        <fullName evidence="2">Uncharacterized protein</fullName>
    </submittedName>
</protein>
<feature type="signal peptide" evidence="1">
    <location>
        <begin position="1"/>
        <end position="20"/>
    </location>
</feature>
<dbReference type="Proteomes" id="UP000237631">
    <property type="component" value="Unassembled WGS sequence"/>
</dbReference>
<dbReference type="OrthoDB" id="3646699at2759"/>
<name>A0A2S6BQ92_9PEZI</name>
<keyword evidence="1" id="KW-0732">Signal</keyword>
<evidence type="ECO:0000313" key="2">
    <source>
        <dbReference type="EMBL" id="PPJ49620.1"/>
    </source>
</evidence>
<dbReference type="AlphaFoldDB" id="A0A2S6BQ92"/>
<keyword evidence="3" id="KW-1185">Reference proteome</keyword>